<dbReference type="RefSeq" id="WP_084576812.1">
    <property type="nucleotide sequence ID" value="NZ_CP155572.1"/>
</dbReference>
<keyword evidence="3" id="KW-0540">Nuclease</keyword>
<dbReference type="PANTHER" id="PTHR43581">
    <property type="entry name" value="ATP/GTP PHOSPHATASE"/>
    <property type="match status" value="1"/>
</dbReference>
<dbReference type="EMBL" id="FWXI01000013">
    <property type="protein sequence ID" value="SMC92497.1"/>
    <property type="molecule type" value="Genomic_DNA"/>
</dbReference>
<dbReference type="CDD" id="cd01026">
    <property type="entry name" value="TOPRIM_OLD"/>
    <property type="match status" value="1"/>
</dbReference>
<accession>A0A1W2D4R6</accession>
<sequence>MGILISEVRIRNFHSLHSVDVSLGEVTLLTGANNAGKTSFLRALYLALGIGKRIVSKEDIYVAPKEKLPRSRQALIDVLIVPMDDETGKKSDSFNDMWREYFGNNINMDASDQEFVAIRTKIKYDVLRDYYLEQFSLDKWTSDLAEASEKNISHISLEKVPLYYIDAQRDISEDIKDRSSYWGRLVSDVGLTEKQISKIEKQLNKINAEIVSTSDVLSHMKIELDKLNSVVSQNEEGVHITPLTRKIRDLNRGMDVHFQDGQSEAFPISQHGMGTRSWAALLIFRAYTSWLLEISQKSSDSPTPLHPLLALEEPEAHLHPHGQRHVFQQIQSLTGQKIVSTHSPYIASMANVFDLRHFSKKGSCTTIRQLNIADFDEEAIRKLKREVLNTRGEILFARAIVLFEGETEEEALPIFAEHYWGVHPHELGISFVGVGGAGKYLPFLRLAKNFNIPWFVFSDGEPIPLRDMRSALRQAKEKEDNRIVIIPNNGNFEKYLIDEGYSIEIQEVFKEQDLKQATNERHRRALEARWKPMSDSELLLKMKGCKTQFAPSVANKLCMLPDEERRLPSKVRELLEIISATLSLQPRSDEL</sequence>
<keyword evidence="3" id="KW-0255">Endonuclease</keyword>
<evidence type="ECO:0000259" key="2">
    <source>
        <dbReference type="Pfam" id="PF20469"/>
    </source>
</evidence>
<dbReference type="CDD" id="cd00267">
    <property type="entry name" value="ABC_ATPase"/>
    <property type="match status" value="1"/>
</dbReference>
<dbReference type="InterPro" id="IPR034139">
    <property type="entry name" value="TOPRIM_OLD"/>
</dbReference>
<dbReference type="Proteomes" id="UP000192738">
    <property type="component" value="Unassembled WGS sequence"/>
</dbReference>
<dbReference type="OrthoDB" id="1684914at2"/>
<organism evidence="3 4">
    <name type="scientific">Sporomusa malonica</name>
    <dbReference type="NCBI Taxonomy" id="112901"/>
    <lineage>
        <taxon>Bacteria</taxon>
        <taxon>Bacillati</taxon>
        <taxon>Bacillota</taxon>
        <taxon>Negativicutes</taxon>
        <taxon>Selenomonadales</taxon>
        <taxon>Sporomusaceae</taxon>
        <taxon>Sporomusa</taxon>
    </lineage>
</organism>
<dbReference type="InterPro" id="IPR041685">
    <property type="entry name" value="AAA_GajA/Old/RecF-like"/>
</dbReference>
<protein>
    <submittedName>
        <fullName evidence="3">Putative ATP-dependent endonuclease of the OLD family</fullName>
    </submittedName>
</protein>
<dbReference type="GO" id="GO:0004519">
    <property type="term" value="F:endonuclease activity"/>
    <property type="evidence" value="ECO:0007669"/>
    <property type="project" value="UniProtKB-KW"/>
</dbReference>
<evidence type="ECO:0000313" key="4">
    <source>
        <dbReference type="Proteomes" id="UP000192738"/>
    </source>
</evidence>
<proteinExistence type="predicted"/>
<dbReference type="PANTHER" id="PTHR43581:SF4">
    <property type="entry name" value="ATP_GTP PHOSPHATASE"/>
    <property type="match status" value="1"/>
</dbReference>
<dbReference type="SUPFAM" id="SSF52540">
    <property type="entry name" value="P-loop containing nucleoside triphosphate hydrolases"/>
    <property type="match status" value="1"/>
</dbReference>
<gene>
    <name evidence="3" type="ORF">SAMN04488500_113122</name>
</gene>
<dbReference type="AlphaFoldDB" id="A0A1W2D4R6"/>
<dbReference type="Pfam" id="PF13175">
    <property type="entry name" value="AAA_15"/>
    <property type="match status" value="1"/>
</dbReference>
<keyword evidence="4" id="KW-1185">Reference proteome</keyword>
<dbReference type="Gene3D" id="3.40.50.300">
    <property type="entry name" value="P-loop containing nucleotide triphosphate hydrolases"/>
    <property type="match status" value="1"/>
</dbReference>
<name>A0A1W2D4R6_9FIRM</name>
<reference evidence="3 4" key="1">
    <citation type="submission" date="2017-04" db="EMBL/GenBank/DDBJ databases">
        <authorList>
            <person name="Afonso C.L."/>
            <person name="Miller P.J."/>
            <person name="Scott M.A."/>
            <person name="Spackman E."/>
            <person name="Goraichik I."/>
            <person name="Dimitrov K.M."/>
            <person name="Suarez D.L."/>
            <person name="Swayne D.E."/>
        </authorList>
    </citation>
    <scope>NUCLEOTIDE SEQUENCE [LARGE SCALE GENOMIC DNA]</scope>
    <source>
        <strain evidence="3 4">DSM 5090</strain>
    </source>
</reference>
<evidence type="ECO:0000313" key="3">
    <source>
        <dbReference type="EMBL" id="SMC92497.1"/>
    </source>
</evidence>
<evidence type="ECO:0000259" key="1">
    <source>
        <dbReference type="Pfam" id="PF13175"/>
    </source>
</evidence>
<feature type="domain" description="Endonuclease GajA/Old nuclease/RecF-like AAA" evidence="1">
    <location>
        <begin position="5"/>
        <end position="347"/>
    </location>
</feature>
<dbReference type="InterPro" id="IPR051396">
    <property type="entry name" value="Bact_Antivir_Def_Nuclease"/>
</dbReference>
<keyword evidence="3" id="KW-0378">Hydrolase</keyword>
<dbReference type="STRING" id="112901.SAMN04488500_113122"/>
<feature type="domain" description="OLD protein-like TOPRIM" evidence="2">
    <location>
        <begin position="395"/>
        <end position="459"/>
    </location>
</feature>
<dbReference type="Pfam" id="PF20469">
    <property type="entry name" value="OLD-like_TOPRIM"/>
    <property type="match status" value="1"/>
</dbReference>
<dbReference type="InterPro" id="IPR027417">
    <property type="entry name" value="P-loop_NTPase"/>
</dbReference>